<accession>A0A8T0L119</accession>
<name>A0A8T0L119_PHAAN</name>
<reference evidence="1 2" key="1">
    <citation type="submission" date="2020-05" db="EMBL/GenBank/DDBJ databases">
        <title>Vigna angularis (adzuki bean) Var. LongXiaoDou No. 4 denovo assembly.</title>
        <authorList>
            <person name="Xiang H."/>
        </authorList>
    </citation>
    <scope>NUCLEOTIDE SEQUENCE [LARGE SCALE GENOMIC DNA]</scope>
    <source>
        <tissue evidence="1">Leaf</tissue>
    </source>
</reference>
<sequence length="76" mass="8912">MPGRLPVCEVVCENGERKSKRGCLCAKWSTRMGRGRANRECMYCVLCEDEEHSECITREKGKERRNLVRRCETEMK</sequence>
<gene>
    <name evidence="1" type="ORF">HKW66_Vig0189520</name>
</gene>
<proteinExistence type="predicted"/>
<evidence type="ECO:0000313" key="2">
    <source>
        <dbReference type="Proteomes" id="UP000743370"/>
    </source>
</evidence>
<organism evidence="1 2">
    <name type="scientific">Phaseolus angularis</name>
    <name type="common">Azuki bean</name>
    <name type="synonym">Vigna angularis</name>
    <dbReference type="NCBI Taxonomy" id="3914"/>
    <lineage>
        <taxon>Eukaryota</taxon>
        <taxon>Viridiplantae</taxon>
        <taxon>Streptophyta</taxon>
        <taxon>Embryophyta</taxon>
        <taxon>Tracheophyta</taxon>
        <taxon>Spermatophyta</taxon>
        <taxon>Magnoliopsida</taxon>
        <taxon>eudicotyledons</taxon>
        <taxon>Gunneridae</taxon>
        <taxon>Pentapetalae</taxon>
        <taxon>rosids</taxon>
        <taxon>fabids</taxon>
        <taxon>Fabales</taxon>
        <taxon>Fabaceae</taxon>
        <taxon>Papilionoideae</taxon>
        <taxon>50 kb inversion clade</taxon>
        <taxon>NPAAA clade</taxon>
        <taxon>indigoferoid/millettioid clade</taxon>
        <taxon>Phaseoleae</taxon>
        <taxon>Vigna</taxon>
    </lineage>
</organism>
<protein>
    <submittedName>
        <fullName evidence="1">Uncharacterized protein</fullName>
    </submittedName>
</protein>
<dbReference type="AlphaFoldDB" id="A0A8T0L119"/>
<dbReference type="EMBL" id="JABFOF010000003">
    <property type="protein sequence ID" value="KAG2403665.1"/>
    <property type="molecule type" value="Genomic_DNA"/>
</dbReference>
<comment type="caution">
    <text evidence="1">The sequence shown here is derived from an EMBL/GenBank/DDBJ whole genome shotgun (WGS) entry which is preliminary data.</text>
</comment>
<evidence type="ECO:0000313" key="1">
    <source>
        <dbReference type="EMBL" id="KAG2403665.1"/>
    </source>
</evidence>
<dbReference type="Proteomes" id="UP000743370">
    <property type="component" value="Unassembled WGS sequence"/>
</dbReference>